<feature type="domain" description="PepSY" evidence="2">
    <location>
        <begin position="111"/>
        <end position="175"/>
    </location>
</feature>
<comment type="caution">
    <text evidence="3">The sequence shown here is derived from an EMBL/GenBank/DDBJ whole genome shotgun (WGS) entry which is preliminary data.</text>
</comment>
<feature type="transmembrane region" description="Helical" evidence="1">
    <location>
        <begin position="207"/>
        <end position="227"/>
    </location>
</feature>
<gene>
    <name evidence="3" type="ORF">GGR46_004014</name>
</gene>
<evidence type="ECO:0000313" key="3">
    <source>
        <dbReference type="EMBL" id="MBB4100442.1"/>
    </source>
</evidence>
<proteinExistence type="predicted"/>
<reference evidence="3 4" key="1">
    <citation type="submission" date="2020-08" db="EMBL/GenBank/DDBJ databases">
        <title>Genomic Encyclopedia of Type Strains, Phase IV (KMG-IV): sequencing the most valuable type-strain genomes for metagenomic binning, comparative biology and taxonomic classification.</title>
        <authorList>
            <person name="Goeker M."/>
        </authorList>
    </citation>
    <scope>NUCLEOTIDE SEQUENCE [LARGE SCALE GENOMIC DNA]</scope>
    <source>
        <strain evidence="3 4">DSM 101806</strain>
    </source>
</reference>
<sequence>MRKIRWPQLVRRIHKWLALLIGLQVVFWTATGFYMVVVHIDTIHGDHLVRPVAAPSVALVGLTPPSAAASAVPGASEVRLISRLGQPAWRVQGEDGVAVFDARTGGRLGELSEAEARAAAKARFTGDAEIVSAVRLTRPVQEMGKRKPPYWQVEFAGWNRPTLYIAPQTGELLARRHQLWRVFDFAWMLHIMDYRDRSDVNNPLLRVATWTALAMALTGAWLLVWAFPRRKKRKSV</sequence>
<dbReference type="AlphaFoldDB" id="A0A7W6JXT0"/>
<name>A0A7W6JXT0_9SPHN</name>
<protein>
    <recommendedName>
        <fullName evidence="2">PepSY domain-containing protein</fullName>
    </recommendedName>
</protein>
<dbReference type="RefSeq" id="WP_183999737.1">
    <property type="nucleotide sequence ID" value="NZ_JACIEH010000003.1"/>
</dbReference>
<keyword evidence="4" id="KW-1185">Reference proteome</keyword>
<dbReference type="EMBL" id="JACIEH010000003">
    <property type="protein sequence ID" value="MBB4100442.1"/>
    <property type="molecule type" value="Genomic_DNA"/>
</dbReference>
<dbReference type="Pfam" id="PF03413">
    <property type="entry name" value="PepSY"/>
    <property type="match status" value="1"/>
</dbReference>
<accession>A0A7W6JXT0</accession>
<dbReference type="Proteomes" id="UP000557392">
    <property type="component" value="Unassembled WGS sequence"/>
</dbReference>
<evidence type="ECO:0000313" key="4">
    <source>
        <dbReference type="Proteomes" id="UP000557392"/>
    </source>
</evidence>
<keyword evidence="1" id="KW-1133">Transmembrane helix</keyword>
<organism evidence="3 4">
    <name type="scientific">Sphingomonas kyeonggiensis</name>
    <dbReference type="NCBI Taxonomy" id="1268553"/>
    <lineage>
        <taxon>Bacteria</taxon>
        <taxon>Pseudomonadati</taxon>
        <taxon>Pseudomonadota</taxon>
        <taxon>Alphaproteobacteria</taxon>
        <taxon>Sphingomonadales</taxon>
        <taxon>Sphingomonadaceae</taxon>
        <taxon>Sphingomonas</taxon>
    </lineage>
</organism>
<keyword evidence="1" id="KW-0472">Membrane</keyword>
<evidence type="ECO:0000259" key="2">
    <source>
        <dbReference type="Pfam" id="PF03413"/>
    </source>
</evidence>
<keyword evidence="1" id="KW-0812">Transmembrane</keyword>
<evidence type="ECO:0000256" key="1">
    <source>
        <dbReference type="SAM" id="Phobius"/>
    </source>
</evidence>
<dbReference type="InterPro" id="IPR025711">
    <property type="entry name" value="PepSY"/>
</dbReference>